<dbReference type="Pfam" id="PF01636">
    <property type="entry name" value="APH"/>
    <property type="match status" value="1"/>
</dbReference>
<dbReference type="InterPro" id="IPR051678">
    <property type="entry name" value="AGP_Transferase"/>
</dbReference>
<dbReference type="OrthoDB" id="5490445at2"/>
<gene>
    <name evidence="2" type="ORF">BW730_08420</name>
</gene>
<dbReference type="SUPFAM" id="SSF56112">
    <property type="entry name" value="Protein kinase-like (PK-like)"/>
    <property type="match status" value="1"/>
</dbReference>
<dbReference type="InterPro" id="IPR011009">
    <property type="entry name" value="Kinase-like_dom_sf"/>
</dbReference>
<evidence type="ECO:0000313" key="2">
    <source>
        <dbReference type="EMBL" id="AQP47511.1"/>
    </source>
</evidence>
<dbReference type="PANTHER" id="PTHR21310">
    <property type="entry name" value="AMINOGLYCOSIDE PHOSPHOTRANSFERASE-RELATED-RELATED"/>
    <property type="match status" value="1"/>
</dbReference>
<dbReference type="InterPro" id="IPR002575">
    <property type="entry name" value="Aminoglycoside_PTrfase"/>
</dbReference>
<dbReference type="Gene3D" id="3.90.1200.10">
    <property type="match status" value="1"/>
</dbReference>
<dbReference type="Gene3D" id="3.30.200.20">
    <property type="entry name" value="Phosphorylase Kinase, domain 1"/>
    <property type="match status" value="1"/>
</dbReference>
<evidence type="ECO:0000259" key="1">
    <source>
        <dbReference type="Pfam" id="PF01636"/>
    </source>
</evidence>
<evidence type="ECO:0000313" key="3">
    <source>
        <dbReference type="Proteomes" id="UP000188145"/>
    </source>
</evidence>
<dbReference type="EMBL" id="CP019606">
    <property type="protein sequence ID" value="AQP47511.1"/>
    <property type="molecule type" value="Genomic_DNA"/>
</dbReference>
<keyword evidence="3" id="KW-1185">Reference proteome</keyword>
<dbReference type="STRING" id="1332264.BW730_08420"/>
<dbReference type="RefSeq" id="WP_077685842.1">
    <property type="nucleotide sequence ID" value="NZ_CP019606.1"/>
</dbReference>
<dbReference type="PANTHER" id="PTHR21310:SF15">
    <property type="entry name" value="AMINOGLYCOSIDE PHOSPHOTRANSFERASE DOMAIN-CONTAINING PROTEIN"/>
    <property type="match status" value="1"/>
</dbReference>
<protein>
    <submittedName>
        <fullName evidence="2">Aminoglycoside phosphotransferase</fullName>
    </submittedName>
</protein>
<reference evidence="3" key="1">
    <citation type="submission" date="2017-02" db="EMBL/GenBank/DDBJ databases">
        <title>Tessaracoccus aquaemaris sp. nov., isolated from the intestine of a Korean rockfish, Sebastes schlegelii, in a marine aquaculture pond.</title>
        <authorList>
            <person name="Tak E.J."/>
            <person name="Bae J.-W."/>
        </authorList>
    </citation>
    <scope>NUCLEOTIDE SEQUENCE [LARGE SCALE GENOMIC DNA]</scope>
    <source>
        <strain evidence="3">NSG39</strain>
    </source>
</reference>
<dbReference type="AlphaFoldDB" id="A0A1Q2CN22"/>
<organism evidence="2 3">
    <name type="scientific">Tessaracoccus aquimaris</name>
    <dbReference type="NCBI Taxonomy" id="1332264"/>
    <lineage>
        <taxon>Bacteria</taxon>
        <taxon>Bacillati</taxon>
        <taxon>Actinomycetota</taxon>
        <taxon>Actinomycetes</taxon>
        <taxon>Propionibacteriales</taxon>
        <taxon>Propionibacteriaceae</taxon>
        <taxon>Tessaracoccus</taxon>
    </lineage>
</organism>
<keyword evidence="2" id="KW-0808">Transferase</keyword>
<dbReference type="KEGG" id="tes:BW730_08420"/>
<dbReference type="GO" id="GO:0016740">
    <property type="term" value="F:transferase activity"/>
    <property type="evidence" value="ECO:0007669"/>
    <property type="project" value="UniProtKB-KW"/>
</dbReference>
<name>A0A1Q2CN22_9ACTN</name>
<accession>A0A1Q2CN22</accession>
<feature type="domain" description="Aminoglycoside phosphotransferase" evidence="1">
    <location>
        <begin position="36"/>
        <end position="287"/>
    </location>
</feature>
<sequence>MHSITKNSQDDAQLRRMIERAFGADQVPQDDGFAHEFTHGWFNAAYRIDLGDGTPVALKIAPPAGVAVLTREHDMMRAELEAMRLVIEQTDVPVPAVLYADLSHEILDADYFFMDFIDADNFGIAAAEGRLTRAEIEAGFRDLGRLNREINQIVGPHFGPLLGEGFGTWREAFGAMFEDMLRDGEAVGIDLGWHPDQLRAVVADHADVLDDVTEPRLIEVDLWGKNSMLRDGRIVGIVDHERAIYGDPIMEAGLTSIDLEGFDEAEPFMQGYGMAGLTPSERARRRLYSIALATVMAVETSYRGHVDMSTYNLARECLDQLMAELGHTR</sequence>
<proteinExistence type="predicted"/>
<dbReference type="Proteomes" id="UP000188145">
    <property type="component" value="Chromosome"/>
</dbReference>